<reference evidence="3" key="1">
    <citation type="journal article" date="2019" name="Int. J. Syst. Evol. Microbiol.">
        <title>The Global Catalogue of Microorganisms (GCM) 10K type strain sequencing project: providing services to taxonomists for standard genome sequencing and annotation.</title>
        <authorList>
            <consortium name="The Broad Institute Genomics Platform"/>
            <consortium name="The Broad Institute Genome Sequencing Center for Infectious Disease"/>
            <person name="Wu L."/>
            <person name="Ma J."/>
        </authorList>
    </citation>
    <scope>NUCLEOTIDE SEQUENCE [LARGE SCALE GENOMIC DNA]</scope>
    <source>
        <strain evidence="3">JCM 14969</strain>
    </source>
</reference>
<dbReference type="Proteomes" id="UP001500393">
    <property type="component" value="Unassembled WGS sequence"/>
</dbReference>
<dbReference type="EMBL" id="BAAAOS010000020">
    <property type="protein sequence ID" value="GAA1579966.1"/>
    <property type="molecule type" value="Genomic_DNA"/>
</dbReference>
<gene>
    <name evidence="2" type="ORF">GCM10009789_37180</name>
</gene>
<comment type="caution">
    <text evidence="2">The sequence shown here is derived from an EMBL/GenBank/DDBJ whole genome shotgun (WGS) entry which is preliminary data.</text>
</comment>
<keyword evidence="1" id="KW-0812">Transmembrane</keyword>
<dbReference type="RefSeq" id="WP_344215474.1">
    <property type="nucleotide sequence ID" value="NZ_BAAAOS010000020.1"/>
</dbReference>
<accession>A0ABP4PLJ9</accession>
<evidence type="ECO:0000313" key="2">
    <source>
        <dbReference type="EMBL" id="GAA1579966.1"/>
    </source>
</evidence>
<organism evidence="2 3">
    <name type="scientific">Kribbella sancticallisti</name>
    <dbReference type="NCBI Taxonomy" id="460087"/>
    <lineage>
        <taxon>Bacteria</taxon>
        <taxon>Bacillati</taxon>
        <taxon>Actinomycetota</taxon>
        <taxon>Actinomycetes</taxon>
        <taxon>Propionibacteriales</taxon>
        <taxon>Kribbellaceae</taxon>
        <taxon>Kribbella</taxon>
    </lineage>
</organism>
<name>A0ABP4PLJ9_9ACTN</name>
<dbReference type="Pfam" id="PF19545">
    <property type="entry name" value="DUF6069"/>
    <property type="match status" value="1"/>
</dbReference>
<keyword evidence="1" id="KW-0472">Membrane</keyword>
<dbReference type="InterPro" id="IPR045713">
    <property type="entry name" value="DUF6069"/>
</dbReference>
<proteinExistence type="predicted"/>
<feature type="transmembrane region" description="Helical" evidence="1">
    <location>
        <begin position="85"/>
        <end position="104"/>
    </location>
</feature>
<keyword evidence="3" id="KW-1185">Reference proteome</keyword>
<protein>
    <submittedName>
        <fullName evidence="2">Uncharacterized protein</fullName>
    </submittedName>
</protein>
<feature type="transmembrane region" description="Helical" evidence="1">
    <location>
        <begin position="54"/>
        <end position="73"/>
    </location>
</feature>
<evidence type="ECO:0000256" key="1">
    <source>
        <dbReference type="SAM" id="Phobius"/>
    </source>
</evidence>
<keyword evidence="1" id="KW-1133">Transmembrane helix</keyword>
<evidence type="ECO:0000313" key="3">
    <source>
        <dbReference type="Proteomes" id="UP001500393"/>
    </source>
</evidence>
<sequence length="136" mass="13917">MSGTSTTYSPTARNQQMRAVALAAVAPAVVWLVAKVAGADMEVTMGGQPTMRIGLPLVVITALVVSLAGWAAFSMLRRVTSRARTAWTVLSSIVLLVSFGPVLSAQASTGTALALASMHLAVAAVLIPGLRRATAA</sequence>
<feature type="transmembrane region" description="Helical" evidence="1">
    <location>
        <begin position="110"/>
        <end position="130"/>
    </location>
</feature>